<accession>A0ABP9WG12</accession>
<feature type="domain" description="Glycosyl transferase family 28 C-terminal" evidence="12">
    <location>
        <begin position="196"/>
        <end position="360"/>
    </location>
</feature>
<dbReference type="Gene3D" id="3.40.50.2000">
    <property type="entry name" value="Glycogen Phosphorylase B"/>
    <property type="match status" value="2"/>
</dbReference>
<feature type="binding site" evidence="10">
    <location>
        <begin position="11"/>
        <end position="13"/>
    </location>
    <ligand>
        <name>UDP-N-acetyl-alpha-D-glucosamine</name>
        <dbReference type="ChEBI" id="CHEBI:57705"/>
    </ligand>
</feature>
<dbReference type="EMBL" id="BAABRR010000005">
    <property type="protein sequence ID" value="GAA5518738.1"/>
    <property type="molecule type" value="Genomic_DNA"/>
</dbReference>
<evidence type="ECO:0000256" key="3">
    <source>
        <dbReference type="ARBA" id="ARBA00022676"/>
    </source>
</evidence>
<dbReference type="HAMAP" id="MF_00033">
    <property type="entry name" value="MurG"/>
    <property type="match status" value="1"/>
</dbReference>
<dbReference type="RefSeq" id="WP_286216325.1">
    <property type="nucleotide sequence ID" value="NZ_AP027736.1"/>
</dbReference>
<evidence type="ECO:0000256" key="7">
    <source>
        <dbReference type="ARBA" id="ARBA00023136"/>
    </source>
</evidence>
<dbReference type="EC" id="2.4.1.227" evidence="10"/>
<keyword evidence="1 10" id="KW-1003">Cell membrane</keyword>
<keyword evidence="8 10" id="KW-0131">Cell cycle</keyword>
<feature type="binding site" evidence="10">
    <location>
        <position position="160"/>
    </location>
    <ligand>
        <name>UDP-N-acetyl-alpha-D-glucosamine</name>
        <dbReference type="ChEBI" id="CHEBI:57705"/>
    </ligand>
</feature>
<dbReference type="InterPro" id="IPR006009">
    <property type="entry name" value="GlcNAc_MurG"/>
</dbReference>
<feature type="binding site" evidence="10">
    <location>
        <position position="303"/>
    </location>
    <ligand>
        <name>UDP-N-acetyl-alpha-D-glucosamine</name>
        <dbReference type="ChEBI" id="CHEBI:57705"/>
    </ligand>
</feature>
<evidence type="ECO:0000259" key="12">
    <source>
        <dbReference type="Pfam" id="PF04101"/>
    </source>
</evidence>
<evidence type="ECO:0000256" key="6">
    <source>
        <dbReference type="ARBA" id="ARBA00022984"/>
    </source>
</evidence>
<proteinExistence type="inferred from homology"/>
<dbReference type="Pfam" id="PF04101">
    <property type="entry name" value="Glyco_tran_28_C"/>
    <property type="match status" value="1"/>
</dbReference>
<protein>
    <recommendedName>
        <fullName evidence="10">UDP-N-acetylglucosamine--N-acetylmuramyl-(pentapeptide) pyrophosphoryl-undecaprenol N-acetylglucosamine transferase</fullName>
        <ecNumber evidence="10">2.4.1.227</ecNumber>
    </recommendedName>
    <alternativeName>
        <fullName evidence="10">Undecaprenyl-PP-MurNAc-pentapeptide-UDPGlcNAc GlcNAc transferase</fullName>
    </alternativeName>
</protein>
<dbReference type="InterPro" id="IPR007235">
    <property type="entry name" value="Glyco_trans_28_C"/>
</dbReference>
<evidence type="ECO:0000256" key="8">
    <source>
        <dbReference type="ARBA" id="ARBA00023306"/>
    </source>
</evidence>
<evidence type="ECO:0000256" key="9">
    <source>
        <dbReference type="ARBA" id="ARBA00023316"/>
    </source>
</evidence>
<comment type="catalytic activity">
    <reaction evidence="10">
        <text>di-trans,octa-cis-undecaprenyl diphospho-N-acetyl-alpha-D-muramoyl-L-alanyl-D-glutamyl-meso-2,6-diaminopimeloyl-D-alanyl-D-alanine + UDP-N-acetyl-alpha-D-glucosamine = di-trans,octa-cis-undecaprenyl diphospho-[N-acetyl-alpha-D-glucosaminyl-(1-&gt;4)]-N-acetyl-alpha-D-muramoyl-L-alanyl-D-glutamyl-meso-2,6-diaminopimeloyl-D-alanyl-D-alanine + UDP + H(+)</text>
        <dbReference type="Rhea" id="RHEA:31227"/>
        <dbReference type="ChEBI" id="CHEBI:15378"/>
        <dbReference type="ChEBI" id="CHEBI:57705"/>
        <dbReference type="ChEBI" id="CHEBI:58223"/>
        <dbReference type="ChEBI" id="CHEBI:61387"/>
        <dbReference type="ChEBI" id="CHEBI:61388"/>
        <dbReference type="EC" id="2.4.1.227"/>
    </reaction>
</comment>
<comment type="subcellular location">
    <subcellularLocation>
        <location evidence="10">Cell membrane</location>
        <topology evidence="10">Peripheral membrane protein</topology>
        <orientation evidence="10">Cytoplasmic side</orientation>
    </subcellularLocation>
</comment>
<dbReference type="GO" id="GO:0016740">
    <property type="term" value="F:transferase activity"/>
    <property type="evidence" value="ECO:0007669"/>
    <property type="project" value="UniProtKB-KW"/>
</dbReference>
<name>A0ABP9WG12_9MICO</name>
<keyword evidence="5 10" id="KW-0133">Cell shape</keyword>
<dbReference type="InterPro" id="IPR004276">
    <property type="entry name" value="GlycoTrans_28_N"/>
</dbReference>
<evidence type="ECO:0000313" key="13">
    <source>
        <dbReference type="EMBL" id="GAA5518738.1"/>
    </source>
</evidence>
<dbReference type="Pfam" id="PF03033">
    <property type="entry name" value="Glyco_transf_28"/>
    <property type="match status" value="1"/>
</dbReference>
<feature type="binding site" evidence="10">
    <location>
        <position position="202"/>
    </location>
    <ligand>
        <name>UDP-N-acetyl-alpha-D-glucosamine</name>
        <dbReference type="ChEBI" id="CHEBI:57705"/>
    </ligand>
</feature>
<dbReference type="SUPFAM" id="SSF53756">
    <property type="entry name" value="UDP-Glycosyltransferase/glycogen phosphorylase"/>
    <property type="match status" value="1"/>
</dbReference>
<comment type="caution">
    <text evidence="13">The sequence shown here is derived from an EMBL/GenBank/DDBJ whole genome shotgun (WGS) entry which is preliminary data.</text>
</comment>
<dbReference type="PANTHER" id="PTHR21015">
    <property type="entry name" value="UDP-N-ACETYLGLUCOSAMINE--N-ACETYLMURAMYL-(PENTAPEPTIDE) PYROPHOSPHORYL-UNDECAPRENOL N-ACETYLGLUCOSAMINE TRANSFERASE 1"/>
    <property type="match status" value="1"/>
</dbReference>
<evidence type="ECO:0000256" key="2">
    <source>
        <dbReference type="ARBA" id="ARBA00022618"/>
    </source>
</evidence>
<evidence type="ECO:0000259" key="11">
    <source>
        <dbReference type="Pfam" id="PF03033"/>
    </source>
</evidence>
<keyword evidence="7 10" id="KW-0472">Membrane</keyword>
<sequence>MASLLLAGGGTAGHVNPLLACASALVARGHTVAAVGTADGLEADLVPRAGLDLIEIDKVPFPRRPDVAALRFPARLRRAIRDAEAAIDRVRADAVVGFGGYVSTPVYVAARRRGLPIIVHEANAKPGIANKLGARLTSHVAVTFPGTPLRGAVVTGLPLRREIEDLSRTLADPTSRAAAAAAAREARGWSPDAPVLLAFGGSLGAASLNAALAEAVGTLVGHGVHIIHLTGRGKTEEAYRARAALPTADRGMYAVAEYAHDMAEAFSAAGAVACRSGAATVCEIGALGLPALYVPLPHGNGEQALNAAAAVEAGAAALVRDADLTPAILTLQVESMLLDPDTAGAMRTAASGIGIADGAARLADLIEAALAEAAA</sequence>
<feature type="binding site" evidence="10">
    <location>
        <position position="123"/>
    </location>
    <ligand>
        <name>UDP-N-acetyl-alpha-D-glucosamine</name>
        <dbReference type="ChEBI" id="CHEBI:57705"/>
    </ligand>
</feature>
<comment type="caution">
    <text evidence="10">Lacks conserved residue(s) required for the propagation of feature annotation.</text>
</comment>
<keyword evidence="6 10" id="KW-0573">Peptidoglycan synthesis</keyword>
<keyword evidence="14" id="KW-1185">Reference proteome</keyword>
<evidence type="ECO:0000256" key="5">
    <source>
        <dbReference type="ARBA" id="ARBA00022960"/>
    </source>
</evidence>
<comment type="similarity">
    <text evidence="10">Belongs to the glycosyltransferase 28 family. MurG subfamily.</text>
</comment>
<evidence type="ECO:0000256" key="4">
    <source>
        <dbReference type="ARBA" id="ARBA00022679"/>
    </source>
</evidence>
<evidence type="ECO:0000313" key="14">
    <source>
        <dbReference type="Proteomes" id="UP001426770"/>
    </source>
</evidence>
<feature type="domain" description="Glycosyltransferase family 28 N-terminal" evidence="11">
    <location>
        <begin position="5"/>
        <end position="141"/>
    </location>
</feature>
<dbReference type="Proteomes" id="UP001426770">
    <property type="component" value="Unassembled WGS sequence"/>
</dbReference>
<organism evidence="13 14">
    <name type="scientific">Demequina sediminis</name>
    <dbReference type="NCBI Taxonomy" id="1930058"/>
    <lineage>
        <taxon>Bacteria</taxon>
        <taxon>Bacillati</taxon>
        <taxon>Actinomycetota</taxon>
        <taxon>Actinomycetes</taxon>
        <taxon>Micrococcales</taxon>
        <taxon>Demequinaceae</taxon>
        <taxon>Demequina</taxon>
    </lineage>
</organism>
<keyword evidence="4 10" id="KW-0808">Transferase</keyword>
<comment type="pathway">
    <text evidence="10">Cell wall biogenesis; peptidoglycan biosynthesis.</text>
</comment>
<dbReference type="CDD" id="cd03785">
    <property type="entry name" value="GT28_MurG"/>
    <property type="match status" value="1"/>
</dbReference>
<keyword evidence="9 10" id="KW-0961">Cell wall biogenesis/degradation</keyword>
<keyword evidence="3 10" id="KW-0328">Glycosyltransferase</keyword>
<evidence type="ECO:0000256" key="10">
    <source>
        <dbReference type="HAMAP-Rule" id="MF_00033"/>
    </source>
</evidence>
<dbReference type="PANTHER" id="PTHR21015:SF22">
    <property type="entry name" value="GLYCOSYLTRANSFERASE"/>
    <property type="match status" value="1"/>
</dbReference>
<comment type="function">
    <text evidence="10">Cell wall formation. Catalyzes the transfer of a GlcNAc subunit on undecaprenyl-pyrophosphoryl-MurNAc-pentapeptide (lipid intermediate I) to form undecaprenyl-pyrophosphoryl-MurNAc-(pentapeptide)GlcNAc (lipid intermediate II).</text>
</comment>
<evidence type="ECO:0000256" key="1">
    <source>
        <dbReference type="ARBA" id="ARBA00022475"/>
    </source>
</evidence>
<reference evidence="13 14" key="1">
    <citation type="submission" date="2024-02" db="EMBL/GenBank/DDBJ databases">
        <title>Lysinimicrobium sediminis NBRC 112286.</title>
        <authorList>
            <person name="Ichikawa N."/>
            <person name="Katano-Makiyama Y."/>
            <person name="Hidaka K."/>
        </authorList>
    </citation>
    <scope>NUCLEOTIDE SEQUENCE [LARGE SCALE GENOMIC DNA]</scope>
    <source>
        <strain evidence="13 14">NBRC 112286</strain>
    </source>
</reference>
<keyword evidence="2 10" id="KW-0132">Cell division</keyword>
<gene>
    <name evidence="10 13" type="primary">murG</name>
    <name evidence="13" type="ORF">Lsed01_01171</name>
</gene>